<proteinExistence type="predicted"/>
<dbReference type="EMBL" id="JBBWRZ010000006">
    <property type="protein sequence ID" value="KAK8233959.1"/>
    <property type="molecule type" value="Genomic_DNA"/>
</dbReference>
<gene>
    <name evidence="1" type="ORF">HDK90DRAFT_285468</name>
</gene>
<dbReference type="Proteomes" id="UP001492380">
    <property type="component" value="Unassembled WGS sequence"/>
</dbReference>
<comment type="caution">
    <text evidence="1">The sequence shown here is derived from an EMBL/GenBank/DDBJ whole genome shotgun (WGS) entry which is preliminary data.</text>
</comment>
<accession>A0ABR1YN84</accession>
<name>A0ABR1YN84_9PEZI</name>
<organism evidence="1 2">
    <name type="scientific">Phyllosticta capitalensis</name>
    <dbReference type="NCBI Taxonomy" id="121624"/>
    <lineage>
        <taxon>Eukaryota</taxon>
        <taxon>Fungi</taxon>
        <taxon>Dikarya</taxon>
        <taxon>Ascomycota</taxon>
        <taxon>Pezizomycotina</taxon>
        <taxon>Dothideomycetes</taxon>
        <taxon>Dothideomycetes incertae sedis</taxon>
        <taxon>Botryosphaeriales</taxon>
        <taxon>Phyllostictaceae</taxon>
        <taxon>Phyllosticta</taxon>
    </lineage>
</organism>
<protein>
    <submittedName>
        <fullName evidence="1">Uncharacterized protein</fullName>
    </submittedName>
</protein>
<reference evidence="1 2" key="1">
    <citation type="submission" date="2024-04" db="EMBL/GenBank/DDBJ databases">
        <title>Phyllosticta paracitricarpa is synonymous to the EU quarantine fungus P. citricarpa based on phylogenomic analyses.</title>
        <authorList>
            <consortium name="Lawrence Berkeley National Laboratory"/>
            <person name="Van Ingen-Buijs V.A."/>
            <person name="Van Westerhoven A.C."/>
            <person name="Haridas S."/>
            <person name="Skiadas P."/>
            <person name="Martin F."/>
            <person name="Groenewald J.Z."/>
            <person name="Crous P.W."/>
            <person name="Seidl M.F."/>
        </authorList>
    </citation>
    <scope>NUCLEOTIDE SEQUENCE [LARGE SCALE GENOMIC DNA]</scope>
    <source>
        <strain evidence="1 2">CBS 123374</strain>
    </source>
</reference>
<evidence type="ECO:0000313" key="1">
    <source>
        <dbReference type="EMBL" id="KAK8233959.1"/>
    </source>
</evidence>
<keyword evidence="2" id="KW-1185">Reference proteome</keyword>
<evidence type="ECO:0000313" key="2">
    <source>
        <dbReference type="Proteomes" id="UP001492380"/>
    </source>
</evidence>
<sequence>MRQVLEKTHGMDGWLVAAPTHRHTRSPTKLQPFNLPLSNRADRTTVLESSRDAPALFFLFRLPLFASPVDACRDLQLHNLCGRLLIHASIGRGARALIRLEHLRKTQGDSCFDKDGELVVCSEYVRSGKVTPVCRRISSEWQRQANLAPMPSANLFPSVSIQESKQQSRAMPSQVMRLSSSYLSPPTTKSKALPSSFILLSCQGAHACMLPPACLLACLPACSSILSFAISFCAKKENFQEV</sequence>